<feature type="repeat" description="ANK" evidence="1">
    <location>
        <begin position="134"/>
        <end position="166"/>
    </location>
</feature>
<dbReference type="SMART" id="SM00248">
    <property type="entry name" value="ANK"/>
    <property type="match status" value="6"/>
</dbReference>
<sequence>MLFKRARELVSNAYYCLMPGKVRDIDKCSKIMEAIDDNRIENLRNILTQFNHRDVEDYLRQPVDYSRRTPLHFAAWAESSEMLEALMDYISEPDVEDKNGATPMMFVVGCGIDCLEKMNLLIKKHADVNRRDNSGWTLLHDAVKSKRRDILEVLLANGANIHMLDGDNRSLLHIACDNGDTALAKYLVEKNVSLKGRDKHGWTPLHLACGPADDYELVHYLIQHGADPYARDLNDYTPLHVATQFSAQKVAYYLKTLDDLDTDTDNDDLFSDLGMSNDTYESDSVFESEPPSNRVSQKSNVSIRMVDLSLKRKQVVKL</sequence>
<protein>
    <submittedName>
        <fullName evidence="2">Uncharacterized protein</fullName>
    </submittedName>
</protein>
<dbReference type="Pfam" id="PF12796">
    <property type="entry name" value="Ank_2"/>
    <property type="match status" value="1"/>
</dbReference>
<dbReference type="PROSITE" id="PS50088">
    <property type="entry name" value="ANK_REPEAT"/>
    <property type="match status" value="4"/>
</dbReference>
<reference evidence="2" key="1">
    <citation type="submission" date="2021-02" db="EMBL/GenBank/DDBJ databases">
        <authorList>
            <person name="Nowell W R."/>
        </authorList>
    </citation>
    <scope>NUCLEOTIDE SEQUENCE</scope>
</reference>
<dbReference type="Proteomes" id="UP000663872">
    <property type="component" value="Unassembled WGS sequence"/>
</dbReference>
<dbReference type="InterPro" id="IPR036770">
    <property type="entry name" value="Ankyrin_rpt-contain_sf"/>
</dbReference>
<dbReference type="InterPro" id="IPR002110">
    <property type="entry name" value="Ankyrin_rpt"/>
</dbReference>
<organism evidence="2 3">
    <name type="scientific">Rotaria socialis</name>
    <dbReference type="NCBI Taxonomy" id="392032"/>
    <lineage>
        <taxon>Eukaryota</taxon>
        <taxon>Metazoa</taxon>
        <taxon>Spiralia</taxon>
        <taxon>Gnathifera</taxon>
        <taxon>Rotifera</taxon>
        <taxon>Eurotatoria</taxon>
        <taxon>Bdelloidea</taxon>
        <taxon>Philodinida</taxon>
        <taxon>Philodinidae</taxon>
        <taxon>Rotaria</taxon>
    </lineage>
</organism>
<name>A0A818APK1_9BILA</name>
<evidence type="ECO:0000256" key="1">
    <source>
        <dbReference type="PROSITE-ProRule" id="PRU00023"/>
    </source>
</evidence>
<dbReference type="Pfam" id="PF13606">
    <property type="entry name" value="Ank_3"/>
    <property type="match status" value="1"/>
</dbReference>
<accession>A0A818APK1</accession>
<dbReference type="PROSITE" id="PS50297">
    <property type="entry name" value="ANK_REP_REGION"/>
    <property type="match status" value="3"/>
</dbReference>
<feature type="repeat" description="ANK" evidence="1">
    <location>
        <begin position="167"/>
        <end position="199"/>
    </location>
</feature>
<dbReference type="PANTHER" id="PTHR24118:SF99">
    <property type="entry name" value="POTE ANKYRIN DOMAIN FAMILY MEMBER 3C-RELATED"/>
    <property type="match status" value="1"/>
</dbReference>
<dbReference type="EMBL" id="CAJNYT010001419">
    <property type="protein sequence ID" value="CAF3409895.1"/>
    <property type="molecule type" value="Genomic_DNA"/>
</dbReference>
<evidence type="ECO:0000313" key="2">
    <source>
        <dbReference type="EMBL" id="CAF3409895.1"/>
    </source>
</evidence>
<feature type="repeat" description="ANK" evidence="1">
    <location>
        <begin position="66"/>
        <end position="98"/>
    </location>
</feature>
<evidence type="ECO:0000313" key="3">
    <source>
        <dbReference type="Proteomes" id="UP000663872"/>
    </source>
</evidence>
<proteinExistence type="predicted"/>
<dbReference type="Pfam" id="PF00023">
    <property type="entry name" value="Ank"/>
    <property type="match status" value="1"/>
</dbReference>
<keyword evidence="1" id="KW-0040">ANK repeat</keyword>
<dbReference type="Gene3D" id="1.25.40.20">
    <property type="entry name" value="Ankyrin repeat-containing domain"/>
    <property type="match status" value="2"/>
</dbReference>
<dbReference type="SUPFAM" id="SSF48403">
    <property type="entry name" value="Ankyrin repeat"/>
    <property type="match status" value="1"/>
</dbReference>
<dbReference type="AlphaFoldDB" id="A0A818APK1"/>
<dbReference type="PANTHER" id="PTHR24118">
    <property type="entry name" value="POTE ANKYRIN DOMAIN"/>
    <property type="match status" value="1"/>
</dbReference>
<feature type="repeat" description="ANK" evidence="1">
    <location>
        <begin position="200"/>
        <end position="233"/>
    </location>
</feature>
<comment type="caution">
    <text evidence="2">The sequence shown here is derived from an EMBL/GenBank/DDBJ whole genome shotgun (WGS) entry which is preliminary data.</text>
</comment>
<gene>
    <name evidence="2" type="ORF">GRG538_LOCUS10806</name>
</gene>